<proteinExistence type="predicted"/>
<evidence type="ECO:0000313" key="3">
    <source>
        <dbReference type="Proteomes" id="UP001372338"/>
    </source>
</evidence>
<reference evidence="2 3" key="1">
    <citation type="submission" date="2024-01" db="EMBL/GenBank/DDBJ databases">
        <title>The genomes of 5 underutilized Papilionoideae crops provide insights into root nodulation and disease resistanc.</title>
        <authorList>
            <person name="Yuan L."/>
        </authorList>
    </citation>
    <scope>NUCLEOTIDE SEQUENCE [LARGE SCALE GENOMIC DNA]</scope>
    <source>
        <strain evidence="2">ZHUSHIDOU_FW_LH</strain>
        <tissue evidence="2">Leaf</tissue>
    </source>
</reference>
<sequence length="151" mass="16166">MPIVQPSVQEPGLKSSVKKTKQVWVEKRPKSGAKESHDVPSNSEGAEEIVNTVLNQNQVQQVNKVVAQGQDEVDVQGRLAIADNGEDGISEMVNEETNLGEAPNKVGTSSEVAASIHSQNESLNEEGDWTPVKTRSKAIKATGLGHHPTHG</sequence>
<evidence type="ECO:0000256" key="1">
    <source>
        <dbReference type="SAM" id="MobiDB-lite"/>
    </source>
</evidence>
<gene>
    <name evidence="2" type="ORF">RIF29_25091</name>
</gene>
<dbReference type="Proteomes" id="UP001372338">
    <property type="component" value="Unassembled WGS sequence"/>
</dbReference>
<feature type="region of interest" description="Disordered" evidence="1">
    <location>
        <begin position="118"/>
        <end position="151"/>
    </location>
</feature>
<accession>A0AAN9ELQ5</accession>
<dbReference type="AlphaFoldDB" id="A0AAN9ELQ5"/>
<feature type="region of interest" description="Disordered" evidence="1">
    <location>
        <begin position="1"/>
        <end position="45"/>
    </location>
</feature>
<organism evidence="2 3">
    <name type="scientific">Crotalaria pallida</name>
    <name type="common">Smooth rattlebox</name>
    <name type="synonym">Crotalaria striata</name>
    <dbReference type="NCBI Taxonomy" id="3830"/>
    <lineage>
        <taxon>Eukaryota</taxon>
        <taxon>Viridiplantae</taxon>
        <taxon>Streptophyta</taxon>
        <taxon>Embryophyta</taxon>
        <taxon>Tracheophyta</taxon>
        <taxon>Spermatophyta</taxon>
        <taxon>Magnoliopsida</taxon>
        <taxon>eudicotyledons</taxon>
        <taxon>Gunneridae</taxon>
        <taxon>Pentapetalae</taxon>
        <taxon>rosids</taxon>
        <taxon>fabids</taxon>
        <taxon>Fabales</taxon>
        <taxon>Fabaceae</taxon>
        <taxon>Papilionoideae</taxon>
        <taxon>50 kb inversion clade</taxon>
        <taxon>genistoids sensu lato</taxon>
        <taxon>core genistoids</taxon>
        <taxon>Crotalarieae</taxon>
        <taxon>Crotalaria</taxon>
    </lineage>
</organism>
<feature type="compositionally biased region" description="Basic and acidic residues" evidence="1">
    <location>
        <begin position="24"/>
        <end position="38"/>
    </location>
</feature>
<protein>
    <submittedName>
        <fullName evidence="2">Uncharacterized protein</fullName>
    </submittedName>
</protein>
<evidence type="ECO:0000313" key="2">
    <source>
        <dbReference type="EMBL" id="KAK7259483.1"/>
    </source>
</evidence>
<dbReference type="EMBL" id="JAYWIO010000005">
    <property type="protein sequence ID" value="KAK7259483.1"/>
    <property type="molecule type" value="Genomic_DNA"/>
</dbReference>
<comment type="caution">
    <text evidence="2">The sequence shown here is derived from an EMBL/GenBank/DDBJ whole genome shotgun (WGS) entry which is preliminary data.</text>
</comment>
<name>A0AAN9ELQ5_CROPI</name>
<keyword evidence="3" id="KW-1185">Reference proteome</keyword>